<dbReference type="Proteomes" id="UP000243904">
    <property type="component" value="Chromosome I"/>
</dbReference>
<dbReference type="GO" id="GO:0016491">
    <property type="term" value="F:oxidoreductase activity"/>
    <property type="evidence" value="ECO:0007669"/>
    <property type="project" value="UniProtKB-KW"/>
</dbReference>
<evidence type="ECO:0000256" key="2">
    <source>
        <dbReference type="ARBA" id="ARBA00023002"/>
    </source>
</evidence>
<dbReference type="PANTHER" id="PTHR24321:SF8">
    <property type="entry name" value="ESTRADIOL 17-BETA-DEHYDROGENASE 8-RELATED"/>
    <property type="match status" value="1"/>
</dbReference>
<comment type="similarity">
    <text evidence="1">Belongs to the short-chain dehydrogenases/reductases (SDR) family.</text>
</comment>
<dbReference type="InterPro" id="IPR036291">
    <property type="entry name" value="NAD(P)-bd_dom_sf"/>
</dbReference>
<name>A0A1H1ZN37_9BRAD</name>
<keyword evidence="4" id="KW-1185">Reference proteome</keyword>
<dbReference type="AlphaFoldDB" id="A0A1H1ZN37"/>
<dbReference type="PROSITE" id="PS00061">
    <property type="entry name" value="ADH_SHORT"/>
    <property type="match status" value="1"/>
</dbReference>
<keyword evidence="2" id="KW-0560">Oxidoreductase</keyword>
<dbReference type="Gene3D" id="3.40.50.720">
    <property type="entry name" value="NAD(P)-binding Rossmann-like Domain"/>
    <property type="match status" value="1"/>
</dbReference>
<protein>
    <submittedName>
        <fullName evidence="3">NAD(P)-dependent dehydrogenase, short-chain alcohol dehydrogenase family</fullName>
    </submittedName>
</protein>
<dbReference type="FunFam" id="3.40.50.720:FF:000084">
    <property type="entry name" value="Short-chain dehydrogenase reductase"/>
    <property type="match status" value="1"/>
</dbReference>
<evidence type="ECO:0000313" key="3">
    <source>
        <dbReference type="EMBL" id="SDT35221.1"/>
    </source>
</evidence>
<dbReference type="Pfam" id="PF13561">
    <property type="entry name" value="adh_short_C2"/>
    <property type="match status" value="1"/>
</dbReference>
<gene>
    <name evidence="3" type="ORF">SAMN05444158_5564</name>
</gene>
<dbReference type="PRINTS" id="PR00081">
    <property type="entry name" value="GDHRDH"/>
</dbReference>
<dbReference type="SUPFAM" id="SSF51735">
    <property type="entry name" value="NAD(P)-binding Rossmann-fold domains"/>
    <property type="match status" value="1"/>
</dbReference>
<dbReference type="InterPro" id="IPR020904">
    <property type="entry name" value="Sc_DH/Rdtase_CS"/>
</dbReference>
<sequence>MKVMIETDRPVALVTGGGGDLGRAIALRLARTCAAVAIVDIDERSADATARLVEAAGCKSVAIRADVSSPHETAAFVDAVEGTLGPIGIFANNAGIEGVVAPLHEYPDEIFDRLLAVNVKGVFLGLKHVLAKMTPRGRGAIVNTASTSAIRGRAGLAGYVASKHAVLGLTRTAALEVVGTRIRVNAVLPGPIESRMIRNLDDQAGRNASGLRRSGSARYGKPENIADVVAFLASDDASHVNGAAWVVDAGMTVP</sequence>
<dbReference type="CDD" id="cd05233">
    <property type="entry name" value="SDR_c"/>
    <property type="match status" value="1"/>
</dbReference>
<organism evidence="3 4">
    <name type="scientific">Bradyrhizobium canariense</name>
    <dbReference type="NCBI Taxonomy" id="255045"/>
    <lineage>
        <taxon>Bacteria</taxon>
        <taxon>Pseudomonadati</taxon>
        <taxon>Pseudomonadota</taxon>
        <taxon>Alphaproteobacteria</taxon>
        <taxon>Hyphomicrobiales</taxon>
        <taxon>Nitrobacteraceae</taxon>
        <taxon>Bradyrhizobium</taxon>
    </lineage>
</organism>
<proteinExistence type="inferred from homology"/>
<dbReference type="PANTHER" id="PTHR24321">
    <property type="entry name" value="DEHYDROGENASES, SHORT CHAIN"/>
    <property type="match status" value="1"/>
</dbReference>
<evidence type="ECO:0000256" key="1">
    <source>
        <dbReference type="ARBA" id="ARBA00006484"/>
    </source>
</evidence>
<reference evidence="4" key="1">
    <citation type="submission" date="2016-10" db="EMBL/GenBank/DDBJ databases">
        <authorList>
            <person name="Varghese N."/>
            <person name="Submissions S."/>
        </authorList>
    </citation>
    <scope>NUCLEOTIDE SEQUENCE [LARGE SCALE GENOMIC DNA]</scope>
    <source>
        <strain evidence="4">GAS369</strain>
    </source>
</reference>
<accession>A0A1H1ZN37</accession>
<dbReference type="InterPro" id="IPR002347">
    <property type="entry name" value="SDR_fam"/>
</dbReference>
<dbReference type="EMBL" id="LT629750">
    <property type="protein sequence ID" value="SDT35221.1"/>
    <property type="molecule type" value="Genomic_DNA"/>
</dbReference>
<dbReference type="PRINTS" id="PR00080">
    <property type="entry name" value="SDRFAMILY"/>
</dbReference>
<evidence type="ECO:0000313" key="4">
    <source>
        <dbReference type="Proteomes" id="UP000243904"/>
    </source>
</evidence>